<name>A0A0A9D6Z2_ARUDO</name>
<dbReference type="EMBL" id="GBRH01218398">
    <property type="protein sequence ID" value="JAD79497.1"/>
    <property type="molecule type" value="Transcribed_RNA"/>
</dbReference>
<reference evidence="1" key="2">
    <citation type="journal article" date="2015" name="Data Brief">
        <title>Shoot transcriptome of the giant reed, Arundo donax.</title>
        <authorList>
            <person name="Barrero R.A."/>
            <person name="Guerrero F.D."/>
            <person name="Moolhuijzen P."/>
            <person name="Goolsby J.A."/>
            <person name="Tidwell J."/>
            <person name="Bellgard S.E."/>
            <person name="Bellgard M.I."/>
        </authorList>
    </citation>
    <scope>NUCLEOTIDE SEQUENCE</scope>
    <source>
        <tissue evidence="1">Shoot tissue taken approximately 20 cm above the soil surface</tissue>
    </source>
</reference>
<sequence length="99" mass="10747">MQLQLPFGSVCKSKPSHCLLLGSEGQGLKAPTKAYSFLALALYSRRRFMFPLSNMNGCVTAYCSYSAVRRCSANASIQNVLVWSLAAIDLAVIGLMKLP</sequence>
<protein>
    <submittedName>
        <fullName evidence="1">Dolichol phosphate-mannose biosynthesis regulatory protein-related</fullName>
    </submittedName>
</protein>
<dbReference type="AlphaFoldDB" id="A0A0A9D6Z2"/>
<evidence type="ECO:0000313" key="1">
    <source>
        <dbReference type="EMBL" id="JAD79497.1"/>
    </source>
</evidence>
<organism evidence="1">
    <name type="scientific">Arundo donax</name>
    <name type="common">Giant reed</name>
    <name type="synonym">Donax arundinaceus</name>
    <dbReference type="NCBI Taxonomy" id="35708"/>
    <lineage>
        <taxon>Eukaryota</taxon>
        <taxon>Viridiplantae</taxon>
        <taxon>Streptophyta</taxon>
        <taxon>Embryophyta</taxon>
        <taxon>Tracheophyta</taxon>
        <taxon>Spermatophyta</taxon>
        <taxon>Magnoliopsida</taxon>
        <taxon>Liliopsida</taxon>
        <taxon>Poales</taxon>
        <taxon>Poaceae</taxon>
        <taxon>PACMAD clade</taxon>
        <taxon>Arundinoideae</taxon>
        <taxon>Arundineae</taxon>
        <taxon>Arundo</taxon>
    </lineage>
</organism>
<accession>A0A0A9D6Z2</accession>
<proteinExistence type="predicted"/>
<reference evidence="1" key="1">
    <citation type="submission" date="2014-09" db="EMBL/GenBank/DDBJ databases">
        <authorList>
            <person name="Magalhaes I.L.F."/>
            <person name="Oliveira U."/>
            <person name="Santos F.R."/>
            <person name="Vidigal T.H.D.A."/>
            <person name="Brescovit A.D."/>
            <person name="Santos A.J."/>
        </authorList>
    </citation>
    <scope>NUCLEOTIDE SEQUENCE</scope>
    <source>
        <tissue evidence="1">Shoot tissue taken approximately 20 cm above the soil surface</tissue>
    </source>
</reference>